<dbReference type="Proteomes" id="UP000663834">
    <property type="component" value="Unassembled WGS sequence"/>
</dbReference>
<dbReference type="AlphaFoldDB" id="A0A816SV70"/>
<accession>A0A816SV70</accession>
<dbReference type="EMBL" id="CAJNRE010019771">
    <property type="protein sequence ID" value="CAF2208041.1"/>
    <property type="molecule type" value="Genomic_DNA"/>
</dbReference>
<dbReference type="EMBL" id="CAJNRG010006959">
    <property type="protein sequence ID" value="CAF2090121.1"/>
    <property type="molecule type" value="Genomic_DNA"/>
</dbReference>
<organism evidence="3 8">
    <name type="scientific">Rotaria magnacalcarata</name>
    <dbReference type="NCBI Taxonomy" id="392030"/>
    <lineage>
        <taxon>Eukaryota</taxon>
        <taxon>Metazoa</taxon>
        <taxon>Spiralia</taxon>
        <taxon>Gnathifera</taxon>
        <taxon>Rotifera</taxon>
        <taxon>Eurotatoria</taxon>
        <taxon>Bdelloidea</taxon>
        <taxon>Philodinida</taxon>
        <taxon>Philodinidae</taxon>
        <taxon>Rotaria</taxon>
    </lineage>
</organism>
<evidence type="ECO:0000313" key="3">
    <source>
        <dbReference type="EMBL" id="CAF2090121.1"/>
    </source>
</evidence>
<evidence type="ECO:0000313" key="8">
    <source>
        <dbReference type="Proteomes" id="UP000663887"/>
    </source>
</evidence>
<protein>
    <submittedName>
        <fullName evidence="3">Uncharacterized protein</fullName>
    </submittedName>
</protein>
<evidence type="ECO:0000313" key="7">
    <source>
        <dbReference type="EMBL" id="CAF4818059.1"/>
    </source>
</evidence>
<dbReference type="EMBL" id="CAJNOW010012080">
    <property type="protein sequence ID" value="CAF1606071.1"/>
    <property type="molecule type" value="Genomic_DNA"/>
</dbReference>
<gene>
    <name evidence="6" type="ORF">GIL414_LOCUS44634</name>
    <name evidence="2" type="ORF">KQP761_LOCUS22819</name>
    <name evidence="4" type="ORF">MBJ925_LOCUS35727</name>
    <name evidence="7" type="ORF">SMN809_LOCUS47905</name>
    <name evidence="5" type="ORF">UXM345_LOCUS35782</name>
    <name evidence="3" type="ORF">XDN619_LOCUS16426</name>
</gene>
<evidence type="ECO:0000256" key="1">
    <source>
        <dbReference type="SAM" id="MobiDB-lite"/>
    </source>
</evidence>
<evidence type="ECO:0000313" key="5">
    <source>
        <dbReference type="EMBL" id="CAF4346373.1"/>
    </source>
</evidence>
<feature type="region of interest" description="Disordered" evidence="1">
    <location>
        <begin position="55"/>
        <end position="82"/>
    </location>
</feature>
<feature type="non-terminal residue" evidence="3">
    <location>
        <position position="1"/>
    </location>
</feature>
<evidence type="ECO:0000313" key="6">
    <source>
        <dbReference type="EMBL" id="CAF4739070.1"/>
    </source>
</evidence>
<comment type="caution">
    <text evidence="3">The sequence shown here is derived from an EMBL/GenBank/DDBJ whole genome shotgun (WGS) entry which is preliminary data.</text>
</comment>
<evidence type="ECO:0000313" key="4">
    <source>
        <dbReference type="EMBL" id="CAF2208041.1"/>
    </source>
</evidence>
<dbReference type="Proteomes" id="UP000676336">
    <property type="component" value="Unassembled WGS sequence"/>
</dbReference>
<dbReference type="Proteomes" id="UP000663887">
    <property type="component" value="Unassembled WGS sequence"/>
</dbReference>
<reference evidence="3" key="1">
    <citation type="submission" date="2021-02" db="EMBL/GenBank/DDBJ databases">
        <authorList>
            <person name="Nowell W R."/>
        </authorList>
    </citation>
    <scope>NUCLEOTIDE SEQUENCE</scope>
</reference>
<sequence>DYPYIEDRWDNLYSEKANKIYLSNKSSIIQQYDDGPHTSAEAKGLYSVVIKRNQKQHQTSSSSITTTAKQSTQLAAKRVRVE</sequence>
<dbReference type="Proteomes" id="UP000663842">
    <property type="component" value="Unassembled WGS sequence"/>
</dbReference>
<proteinExistence type="predicted"/>
<dbReference type="Proteomes" id="UP000681720">
    <property type="component" value="Unassembled WGS sequence"/>
</dbReference>
<name>A0A816SV70_9BILA</name>
<evidence type="ECO:0000313" key="2">
    <source>
        <dbReference type="EMBL" id="CAF1606071.1"/>
    </source>
</evidence>
<feature type="compositionally biased region" description="Low complexity" evidence="1">
    <location>
        <begin position="56"/>
        <end position="73"/>
    </location>
</feature>
<dbReference type="EMBL" id="CAJOBI010152780">
    <property type="protein sequence ID" value="CAF4818059.1"/>
    <property type="molecule type" value="Genomic_DNA"/>
</dbReference>
<dbReference type="Proteomes" id="UP000663824">
    <property type="component" value="Unassembled WGS sequence"/>
</dbReference>
<dbReference type="EMBL" id="CAJOBJ010135213">
    <property type="protein sequence ID" value="CAF4739070.1"/>
    <property type="molecule type" value="Genomic_DNA"/>
</dbReference>
<dbReference type="EMBL" id="CAJOBF010015258">
    <property type="protein sequence ID" value="CAF4346373.1"/>
    <property type="molecule type" value="Genomic_DNA"/>
</dbReference>